<protein>
    <submittedName>
        <fullName evidence="2">Uncharacterized protein</fullName>
    </submittedName>
</protein>
<evidence type="ECO:0000313" key="3">
    <source>
        <dbReference type="Proteomes" id="UP000053097"/>
    </source>
</evidence>
<reference evidence="2 3" key="1">
    <citation type="journal article" date="2014" name="Curr. Biol.">
        <title>The genome of the clonal raider ant Cerapachys biroi.</title>
        <authorList>
            <person name="Oxley P.R."/>
            <person name="Ji L."/>
            <person name="Fetter-Pruneda I."/>
            <person name="McKenzie S.K."/>
            <person name="Li C."/>
            <person name="Hu H."/>
            <person name="Zhang G."/>
            <person name="Kronauer D.J."/>
        </authorList>
    </citation>
    <scope>NUCLEOTIDE SEQUENCE [LARGE SCALE GENOMIC DNA]</scope>
</reference>
<evidence type="ECO:0000256" key="1">
    <source>
        <dbReference type="SAM" id="MobiDB-lite"/>
    </source>
</evidence>
<dbReference type="PROSITE" id="PS00945">
    <property type="entry name" value="CKS_2"/>
    <property type="match status" value="1"/>
</dbReference>
<organism evidence="2 3">
    <name type="scientific">Ooceraea biroi</name>
    <name type="common">Clonal raider ant</name>
    <name type="synonym">Cerapachys biroi</name>
    <dbReference type="NCBI Taxonomy" id="2015173"/>
    <lineage>
        <taxon>Eukaryota</taxon>
        <taxon>Metazoa</taxon>
        <taxon>Ecdysozoa</taxon>
        <taxon>Arthropoda</taxon>
        <taxon>Hexapoda</taxon>
        <taxon>Insecta</taxon>
        <taxon>Pterygota</taxon>
        <taxon>Neoptera</taxon>
        <taxon>Endopterygota</taxon>
        <taxon>Hymenoptera</taxon>
        <taxon>Apocrita</taxon>
        <taxon>Aculeata</taxon>
        <taxon>Formicoidea</taxon>
        <taxon>Formicidae</taxon>
        <taxon>Dorylinae</taxon>
        <taxon>Ooceraea</taxon>
    </lineage>
</organism>
<gene>
    <name evidence="2" type="ORF">X777_15177</name>
</gene>
<dbReference type="EMBL" id="KK107770">
    <property type="protein sequence ID" value="EZA47858.1"/>
    <property type="molecule type" value="Genomic_DNA"/>
</dbReference>
<accession>A0A026VVP0</accession>
<sequence length="28" mass="3213">MIHDPEPHVLLFKRKITTPPEGGRGEEK</sequence>
<feature type="region of interest" description="Disordered" evidence="1">
    <location>
        <begin position="1"/>
        <end position="28"/>
    </location>
</feature>
<dbReference type="AlphaFoldDB" id="A0A026VVP0"/>
<name>A0A026VVP0_OOCBI</name>
<dbReference type="InterPro" id="IPR000789">
    <property type="entry name" value="Cyclin-dep_kinase_reg-sub"/>
</dbReference>
<keyword evidence="3" id="KW-1185">Reference proteome</keyword>
<dbReference type="InterPro" id="IPR036858">
    <property type="entry name" value="Cyclin-dep_kinase_reg-sub_sf"/>
</dbReference>
<dbReference type="GO" id="GO:0016538">
    <property type="term" value="F:cyclin-dependent protein serine/threonine kinase regulator activity"/>
    <property type="evidence" value="ECO:0007669"/>
    <property type="project" value="InterPro"/>
</dbReference>
<proteinExistence type="predicted"/>
<dbReference type="SUPFAM" id="SSF55637">
    <property type="entry name" value="Cell cycle regulatory proteins"/>
    <property type="match status" value="1"/>
</dbReference>
<dbReference type="Proteomes" id="UP000053097">
    <property type="component" value="Unassembled WGS sequence"/>
</dbReference>
<evidence type="ECO:0000313" key="2">
    <source>
        <dbReference type="EMBL" id="EZA47858.1"/>
    </source>
</evidence>